<dbReference type="EMBL" id="BSEO01000014">
    <property type="protein sequence ID" value="GLJ80828.1"/>
    <property type="molecule type" value="Genomic_DNA"/>
</dbReference>
<sequence>MARISAWRVNDAVAYEAMRESATLLTSLLLQSSIERSGPSAAALSELQQLQRDILDVDGHDRAAVNSLADRIAVRITELTP</sequence>
<keyword evidence="2" id="KW-1185">Reference proteome</keyword>
<accession>A0A9W6HJ90</accession>
<name>A0A9W6HJ90_9MICO</name>
<comment type="caution">
    <text evidence="1">The sequence shown here is derived from an EMBL/GenBank/DDBJ whole genome shotgun (WGS) entry which is preliminary data.</text>
</comment>
<dbReference type="AlphaFoldDB" id="A0A9W6HJ90"/>
<organism evidence="1 2">
    <name type="scientific">Microbacterium imperiale</name>
    <dbReference type="NCBI Taxonomy" id="33884"/>
    <lineage>
        <taxon>Bacteria</taxon>
        <taxon>Bacillati</taxon>
        <taxon>Actinomycetota</taxon>
        <taxon>Actinomycetes</taxon>
        <taxon>Micrococcales</taxon>
        <taxon>Microbacteriaceae</taxon>
        <taxon>Microbacterium</taxon>
    </lineage>
</organism>
<gene>
    <name evidence="1" type="ORF">GCM10017586_25110</name>
</gene>
<reference evidence="1" key="2">
    <citation type="submission" date="2023-01" db="EMBL/GenBank/DDBJ databases">
        <authorList>
            <person name="Sun Q."/>
            <person name="Evtushenko L."/>
        </authorList>
    </citation>
    <scope>NUCLEOTIDE SEQUENCE</scope>
    <source>
        <strain evidence="1">VKM Ac-1447</strain>
    </source>
</reference>
<dbReference type="Proteomes" id="UP001142317">
    <property type="component" value="Unassembled WGS sequence"/>
</dbReference>
<proteinExistence type="predicted"/>
<protein>
    <submittedName>
        <fullName evidence="1">Uncharacterized protein</fullName>
    </submittedName>
</protein>
<evidence type="ECO:0000313" key="2">
    <source>
        <dbReference type="Proteomes" id="UP001142317"/>
    </source>
</evidence>
<evidence type="ECO:0000313" key="1">
    <source>
        <dbReference type="EMBL" id="GLJ80828.1"/>
    </source>
</evidence>
<reference evidence="1" key="1">
    <citation type="journal article" date="2014" name="Int. J. Syst. Evol. Microbiol.">
        <title>Complete genome sequence of Corynebacterium casei LMG S-19264T (=DSM 44701T), isolated from a smear-ripened cheese.</title>
        <authorList>
            <consortium name="US DOE Joint Genome Institute (JGI-PGF)"/>
            <person name="Walter F."/>
            <person name="Albersmeier A."/>
            <person name="Kalinowski J."/>
            <person name="Ruckert C."/>
        </authorList>
    </citation>
    <scope>NUCLEOTIDE SEQUENCE</scope>
    <source>
        <strain evidence="1">VKM Ac-1447</strain>
    </source>
</reference>